<reference evidence="5" key="2">
    <citation type="journal article" date="2023" name="Mar. Drugs">
        <title>Gemmata algarum, a Novel Planctomycete Isolated from an Algal Mat, Displays Antimicrobial Activity.</title>
        <authorList>
            <person name="Kumar G."/>
            <person name="Kallscheuer N."/>
            <person name="Kashif M."/>
            <person name="Ahamad S."/>
            <person name="Jagadeeshwari U."/>
            <person name="Pannikurungottu S."/>
            <person name="Haufschild T."/>
            <person name="Kabuu M."/>
            <person name="Sasikala C."/>
            <person name="Jogler C."/>
            <person name="Ramana C."/>
        </authorList>
    </citation>
    <scope>NUCLEOTIDE SEQUENCE [LARGE SCALE GENOMIC DNA]</scope>
    <source>
        <strain evidence="5">JC673</strain>
    </source>
</reference>
<dbReference type="Pfam" id="PF01609">
    <property type="entry name" value="DDE_Tnp_1"/>
    <property type="match status" value="1"/>
</dbReference>
<evidence type="ECO:0000313" key="4">
    <source>
        <dbReference type="EMBL" id="MDY3558486.1"/>
    </source>
</evidence>
<feature type="region of interest" description="Disordered" evidence="1">
    <location>
        <begin position="182"/>
        <end position="214"/>
    </location>
</feature>
<feature type="compositionally biased region" description="Basic and acidic residues" evidence="1">
    <location>
        <begin position="192"/>
        <end position="206"/>
    </location>
</feature>
<protein>
    <submittedName>
        <fullName evidence="3">Transposase</fullName>
    </submittedName>
</protein>
<sequence>MLVRLTQARFRSLARGARPAGDGRWSLTWTPTAADRKGNPGLGPDASVTGWRHQVVVRADLTRWLFATVDGTGAELGPLYRRRPDVETDIRDVKRTLGVDQMRGRTVPMVDKELSAWLLAYNLATQVRRAAAGARGVEPRRISFAAVWSLVRAMVPALRPGPPEGHLGAWFERLVRAAGQRVLPNRPPGRQYPRELIPRSRGYPERKRTKKQTT</sequence>
<reference evidence="3" key="1">
    <citation type="submission" date="2022-11" db="EMBL/GenBank/DDBJ databases">
        <authorList>
            <person name="Kallscheuer N."/>
        </authorList>
    </citation>
    <scope>NUCLEOTIDE SEQUENCE</scope>
    <source>
        <strain evidence="3">JC673</strain>
    </source>
</reference>
<gene>
    <name evidence="3" type="ORF">R5W23_005595</name>
    <name evidence="4" type="ORF">R5W23_005604</name>
</gene>
<evidence type="ECO:0000256" key="1">
    <source>
        <dbReference type="SAM" id="MobiDB-lite"/>
    </source>
</evidence>
<dbReference type="EMBL" id="JAXBLV010000034">
    <property type="protein sequence ID" value="MDY3558477.1"/>
    <property type="molecule type" value="Genomic_DNA"/>
</dbReference>
<dbReference type="RefSeq" id="WP_320685389.1">
    <property type="nucleotide sequence ID" value="NZ_JAXBLV010000034.1"/>
</dbReference>
<evidence type="ECO:0000313" key="3">
    <source>
        <dbReference type="EMBL" id="MDY3558477.1"/>
    </source>
</evidence>
<organism evidence="3 5">
    <name type="scientific">Gemmata algarum</name>
    <dbReference type="NCBI Taxonomy" id="2975278"/>
    <lineage>
        <taxon>Bacteria</taxon>
        <taxon>Pseudomonadati</taxon>
        <taxon>Planctomycetota</taxon>
        <taxon>Planctomycetia</taxon>
        <taxon>Gemmatales</taxon>
        <taxon>Gemmataceae</taxon>
        <taxon>Gemmata</taxon>
    </lineage>
</organism>
<evidence type="ECO:0000259" key="2">
    <source>
        <dbReference type="Pfam" id="PF01609"/>
    </source>
</evidence>
<feature type="region of interest" description="Disordered" evidence="1">
    <location>
        <begin position="17"/>
        <end position="45"/>
    </location>
</feature>
<dbReference type="SUPFAM" id="SSF53098">
    <property type="entry name" value="Ribonuclease H-like"/>
    <property type="match status" value="1"/>
</dbReference>
<dbReference type="InterPro" id="IPR012337">
    <property type="entry name" value="RNaseH-like_sf"/>
</dbReference>
<dbReference type="EMBL" id="JAXBLV010000034">
    <property type="protein sequence ID" value="MDY3558486.1"/>
    <property type="molecule type" value="Genomic_DNA"/>
</dbReference>
<proteinExistence type="predicted"/>
<dbReference type="Proteomes" id="UP001272242">
    <property type="component" value="Unassembled WGS sequence"/>
</dbReference>
<name>A0ABU5EV13_9BACT</name>
<evidence type="ECO:0000313" key="5">
    <source>
        <dbReference type="Proteomes" id="UP001272242"/>
    </source>
</evidence>
<dbReference type="InterPro" id="IPR002559">
    <property type="entry name" value="Transposase_11"/>
</dbReference>
<accession>A0ABU5EV13</accession>
<feature type="domain" description="Transposase IS4-like" evidence="2">
    <location>
        <begin position="51"/>
        <end position="123"/>
    </location>
</feature>
<comment type="caution">
    <text evidence="3">The sequence shown here is derived from an EMBL/GenBank/DDBJ whole genome shotgun (WGS) entry which is preliminary data.</text>
</comment>
<keyword evidence="5" id="KW-1185">Reference proteome</keyword>